<evidence type="ECO:0000313" key="1">
    <source>
        <dbReference type="EMBL" id="KIH51596.1"/>
    </source>
</evidence>
<evidence type="ECO:0000313" key="2">
    <source>
        <dbReference type="Proteomes" id="UP000054047"/>
    </source>
</evidence>
<reference evidence="1 2" key="1">
    <citation type="submission" date="2013-12" db="EMBL/GenBank/DDBJ databases">
        <title>Draft genome of the parsitic nematode Ancylostoma duodenale.</title>
        <authorList>
            <person name="Mitreva M."/>
        </authorList>
    </citation>
    <scope>NUCLEOTIDE SEQUENCE [LARGE SCALE GENOMIC DNA]</scope>
    <source>
        <strain evidence="1 2">Zhejiang</strain>
    </source>
</reference>
<accession>A0A0C2G3C2</accession>
<proteinExistence type="predicted"/>
<keyword evidence="2" id="KW-1185">Reference proteome</keyword>
<protein>
    <submittedName>
        <fullName evidence="1">Uncharacterized protein</fullName>
    </submittedName>
</protein>
<dbReference type="OrthoDB" id="5873345at2759"/>
<feature type="non-terminal residue" evidence="1">
    <location>
        <position position="129"/>
    </location>
</feature>
<gene>
    <name evidence="1" type="ORF">ANCDUO_18316</name>
</gene>
<dbReference type="Proteomes" id="UP000054047">
    <property type="component" value="Unassembled WGS sequence"/>
</dbReference>
<dbReference type="EMBL" id="KN746097">
    <property type="protein sequence ID" value="KIH51596.1"/>
    <property type="molecule type" value="Genomic_DNA"/>
</dbReference>
<name>A0A0C2G3C2_9BILA</name>
<sequence length="129" mass="14693">MFYVKKGLERFAMRLLLLHRKGATSFDDLRTVNNRHHDTYVAAATAAGYMSNDSFYEVSMDEAPGFNMPSELRSFFASLICFCELANPRHLWERFKKDLSRDFCNEGVQSQDAEALAFHDIAAKTALNA</sequence>
<organism evidence="1 2">
    <name type="scientific">Ancylostoma duodenale</name>
    <dbReference type="NCBI Taxonomy" id="51022"/>
    <lineage>
        <taxon>Eukaryota</taxon>
        <taxon>Metazoa</taxon>
        <taxon>Ecdysozoa</taxon>
        <taxon>Nematoda</taxon>
        <taxon>Chromadorea</taxon>
        <taxon>Rhabditida</taxon>
        <taxon>Rhabditina</taxon>
        <taxon>Rhabditomorpha</taxon>
        <taxon>Strongyloidea</taxon>
        <taxon>Ancylostomatidae</taxon>
        <taxon>Ancylostomatinae</taxon>
        <taxon>Ancylostoma</taxon>
    </lineage>
</organism>
<dbReference type="AlphaFoldDB" id="A0A0C2G3C2"/>